<comment type="caution">
    <text evidence="2">The sequence shown here is derived from an EMBL/GenBank/DDBJ whole genome shotgun (WGS) entry which is preliminary data.</text>
</comment>
<dbReference type="PANTHER" id="PTHR42336:SF1">
    <property type="entry name" value="ALKYL HYDROPEROXIDE REDUCTASE SUBUNIT C_ THIOL SPECIFIC ANTIOXIDANT DOMAIN-CONTAINING PROTEIN"/>
    <property type="match status" value="1"/>
</dbReference>
<evidence type="ECO:0008006" key="4">
    <source>
        <dbReference type="Google" id="ProtNLM"/>
    </source>
</evidence>
<evidence type="ECO:0000313" key="2">
    <source>
        <dbReference type="EMBL" id="KAJ7698946.1"/>
    </source>
</evidence>
<evidence type="ECO:0000313" key="3">
    <source>
        <dbReference type="Proteomes" id="UP001221757"/>
    </source>
</evidence>
<dbReference type="InterPro" id="IPR036249">
    <property type="entry name" value="Thioredoxin-like_sf"/>
</dbReference>
<proteinExistence type="predicted"/>
<dbReference type="AlphaFoldDB" id="A0AAD7GPE9"/>
<sequence length="199" mass="21221">MTFKQELSSFRVPKAKATQPVPEIGSKAPSSPHLPMPSADGRPTVVTFLRHCGCPFAERTFRALRATAAHTPAVRFVAVSHSDRGATDRWLAALGGASPVEIVVDAARDEFARWGLGLSSLGHFLSPAGLWAAYRLGKTDGIWNRPTESGNRWQVSGSFAVDGGGTVRWGGAMRRADEVPDFEEAVGVLKAGAKPTAKL</sequence>
<name>A0AAD7GPE9_MYCRO</name>
<keyword evidence="3" id="KW-1185">Reference proteome</keyword>
<dbReference type="Pfam" id="PF13911">
    <property type="entry name" value="AhpC-TSA_2"/>
    <property type="match status" value="1"/>
</dbReference>
<organism evidence="2 3">
    <name type="scientific">Mycena rosella</name>
    <name type="common">Pink bonnet</name>
    <name type="synonym">Agaricus rosellus</name>
    <dbReference type="NCBI Taxonomy" id="1033263"/>
    <lineage>
        <taxon>Eukaryota</taxon>
        <taxon>Fungi</taxon>
        <taxon>Dikarya</taxon>
        <taxon>Basidiomycota</taxon>
        <taxon>Agaricomycotina</taxon>
        <taxon>Agaricomycetes</taxon>
        <taxon>Agaricomycetidae</taxon>
        <taxon>Agaricales</taxon>
        <taxon>Marasmiineae</taxon>
        <taxon>Mycenaceae</taxon>
        <taxon>Mycena</taxon>
    </lineage>
</organism>
<protein>
    <recommendedName>
        <fullName evidence="4">Thioredoxin domain-containing protein</fullName>
    </recommendedName>
</protein>
<feature type="region of interest" description="Disordered" evidence="1">
    <location>
        <begin position="13"/>
        <end position="39"/>
    </location>
</feature>
<accession>A0AAD7GPE9</accession>
<dbReference type="SUPFAM" id="SSF52833">
    <property type="entry name" value="Thioredoxin-like"/>
    <property type="match status" value="1"/>
</dbReference>
<evidence type="ECO:0000256" key="1">
    <source>
        <dbReference type="SAM" id="MobiDB-lite"/>
    </source>
</evidence>
<dbReference type="InterPro" id="IPR032801">
    <property type="entry name" value="PXL2A/B/C"/>
</dbReference>
<reference evidence="2" key="1">
    <citation type="submission" date="2023-03" db="EMBL/GenBank/DDBJ databases">
        <title>Massive genome expansion in bonnet fungi (Mycena s.s.) driven by repeated elements and novel gene families across ecological guilds.</title>
        <authorList>
            <consortium name="Lawrence Berkeley National Laboratory"/>
            <person name="Harder C.B."/>
            <person name="Miyauchi S."/>
            <person name="Viragh M."/>
            <person name="Kuo A."/>
            <person name="Thoen E."/>
            <person name="Andreopoulos B."/>
            <person name="Lu D."/>
            <person name="Skrede I."/>
            <person name="Drula E."/>
            <person name="Henrissat B."/>
            <person name="Morin E."/>
            <person name="Kohler A."/>
            <person name="Barry K."/>
            <person name="LaButti K."/>
            <person name="Morin E."/>
            <person name="Salamov A."/>
            <person name="Lipzen A."/>
            <person name="Mereny Z."/>
            <person name="Hegedus B."/>
            <person name="Baldrian P."/>
            <person name="Stursova M."/>
            <person name="Weitz H."/>
            <person name="Taylor A."/>
            <person name="Grigoriev I.V."/>
            <person name="Nagy L.G."/>
            <person name="Martin F."/>
            <person name="Kauserud H."/>
        </authorList>
    </citation>
    <scope>NUCLEOTIDE SEQUENCE</scope>
    <source>
        <strain evidence="2">CBHHK067</strain>
    </source>
</reference>
<dbReference type="Gene3D" id="3.40.30.10">
    <property type="entry name" value="Glutaredoxin"/>
    <property type="match status" value="1"/>
</dbReference>
<gene>
    <name evidence="2" type="ORF">B0H17DRAFT_1006385</name>
</gene>
<dbReference type="Proteomes" id="UP001221757">
    <property type="component" value="Unassembled WGS sequence"/>
</dbReference>
<dbReference type="EMBL" id="JARKIE010000024">
    <property type="protein sequence ID" value="KAJ7698946.1"/>
    <property type="molecule type" value="Genomic_DNA"/>
</dbReference>
<dbReference type="PANTHER" id="PTHR42336">
    <property type="entry name" value="THIOREDOXIN DOMAIN-CONTAINING PROTEIN-RELATED"/>
    <property type="match status" value="1"/>
</dbReference>